<dbReference type="RefSeq" id="WP_354010032.1">
    <property type="nucleotide sequence ID" value="NZ_JBEWTA010000001.1"/>
</dbReference>
<evidence type="ECO:0000313" key="2">
    <source>
        <dbReference type="Proteomes" id="UP001549366"/>
    </source>
</evidence>
<name>A0ABV2SE17_9GAMM</name>
<sequence length="154" mass="17692">MNSSLLILEVPAAEINKSENIVSNNDNKSDSYFFKAYSVSKQNIVSVFTKLDDSALFLGSALEKTCRDIKEWPQYKYFTRPLYKTLASRIPRPISAFATFLIADIVLHQIPFYYLTPVDKRNFTEISSCSYPFIFSGLLVAYKKYRSANDINRN</sequence>
<accession>A0ABV2SE17</accession>
<evidence type="ECO:0000313" key="1">
    <source>
        <dbReference type="EMBL" id="MET4755629.1"/>
    </source>
</evidence>
<reference evidence="1 2" key="1">
    <citation type="submission" date="2024-06" db="EMBL/GenBank/DDBJ databases">
        <title>Genomic Encyclopedia of Type Strains, Phase V (KMG-V): Genome sequencing to study the core and pangenomes of soil and plant-associated prokaryotes.</title>
        <authorList>
            <person name="Whitman W."/>
        </authorList>
    </citation>
    <scope>NUCLEOTIDE SEQUENCE [LARGE SCALE GENOMIC DNA]</scope>
    <source>
        <strain evidence="1 2">NE40</strain>
    </source>
</reference>
<proteinExistence type="predicted"/>
<dbReference type="EMBL" id="JBEWTB010000002">
    <property type="protein sequence ID" value="MET4755629.1"/>
    <property type="molecule type" value="Genomic_DNA"/>
</dbReference>
<keyword evidence="2" id="KW-1185">Reference proteome</keyword>
<organism evidence="1 2">
    <name type="scientific">Endozoicomonas lisbonensis</name>
    <dbReference type="NCBI Taxonomy" id="3120522"/>
    <lineage>
        <taxon>Bacteria</taxon>
        <taxon>Pseudomonadati</taxon>
        <taxon>Pseudomonadota</taxon>
        <taxon>Gammaproteobacteria</taxon>
        <taxon>Oceanospirillales</taxon>
        <taxon>Endozoicomonadaceae</taxon>
        <taxon>Endozoicomonas</taxon>
    </lineage>
</organism>
<dbReference type="Proteomes" id="UP001549366">
    <property type="component" value="Unassembled WGS sequence"/>
</dbReference>
<protein>
    <submittedName>
        <fullName evidence="1">Uncharacterized protein</fullName>
    </submittedName>
</protein>
<gene>
    <name evidence="1" type="ORF">V5J35_000821</name>
</gene>
<comment type="caution">
    <text evidence="1">The sequence shown here is derived from an EMBL/GenBank/DDBJ whole genome shotgun (WGS) entry which is preliminary data.</text>
</comment>